<dbReference type="NCBIfam" id="NF033919">
    <property type="entry name" value="PA2779_fam"/>
    <property type="match status" value="1"/>
</dbReference>
<name>Q0F2R9_9PROT</name>
<evidence type="ECO:0000313" key="3">
    <source>
        <dbReference type="EMBL" id="EAU55481.1"/>
    </source>
</evidence>
<keyword evidence="2" id="KW-0732">Signal</keyword>
<evidence type="ECO:0000313" key="4">
    <source>
        <dbReference type="Proteomes" id="UP000005297"/>
    </source>
</evidence>
<keyword evidence="1" id="KW-0472">Membrane</keyword>
<dbReference type="EMBL" id="AATS01000002">
    <property type="protein sequence ID" value="EAU55481.1"/>
    <property type="molecule type" value="Genomic_DNA"/>
</dbReference>
<keyword evidence="1" id="KW-0812">Transmembrane</keyword>
<dbReference type="STRING" id="314344.AL013_13025"/>
<evidence type="ECO:0008006" key="5">
    <source>
        <dbReference type="Google" id="ProtNLM"/>
    </source>
</evidence>
<protein>
    <recommendedName>
        <fullName evidence="5">PA2779 family protein</fullName>
    </recommendedName>
</protein>
<dbReference type="HOGENOM" id="CLU_146041_2_0_0"/>
<dbReference type="Pfam" id="PF20332">
    <property type="entry name" value="DUF6627"/>
    <property type="match status" value="1"/>
</dbReference>
<dbReference type="InterPro" id="IPR046735">
    <property type="entry name" value="PA2779-like"/>
</dbReference>
<comment type="caution">
    <text evidence="3">The sequence shown here is derived from an EMBL/GenBank/DDBJ whole genome shotgun (WGS) entry which is preliminary data.</text>
</comment>
<accession>Q0F2R9</accession>
<reference evidence="3 4" key="1">
    <citation type="submission" date="2006-09" db="EMBL/GenBank/DDBJ databases">
        <authorList>
            <person name="Emerson D."/>
            <person name="Ferriera S."/>
            <person name="Johnson J."/>
            <person name="Kravitz S."/>
            <person name="Halpern A."/>
            <person name="Remington K."/>
            <person name="Beeson K."/>
            <person name="Tran B."/>
            <person name="Rogers Y.-H."/>
            <person name="Friedman R."/>
            <person name="Venter J.C."/>
        </authorList>
    </citation>
    <scope>NUCLEOTIDE SEQUENCE [LARGE SCALE GENOMIC DNA]</scope>
    <source>
        <strain evidence="3 4">PV-1</strain>
    </source>
</reference>
<dbReference type="PIRSF" id="PIRSF029543">
    <property type="entry name" value="UCP029543"/>
    <property type="match status" value="1"/>
</dbReference>
<dbReference type="Proteomes" id="UP000005297">
    <property type="component" value="Unassembled WGS sequence"/>
</dbReference>
<organism evidence="3 4">
    <name type="scientific">Mariprofundus ferrooxydans PV-1</name>
    <dbReference type="NCBI Taxonomy" id="314345"/>
    <lineage>
        <taxon>Bacteria</taxon>
        <taxon>Pseudomonadati</taxon>
        <taxon>Pseudomonadota</taxon>
        <taxon>Candidatius Mariprofundia</taxon>
        <taxon>Mariprofundales</taxon>
        <taxon>Mariprofundaceae</taxon>
        <taxon>Mariprofundus</taxon>
    </lineage>
</organism>
<keyword evidence="4" id="KW-1185">Reference proteome</keyword>
<dbReference type="AlphaFoldDB" id="Q0F2R9"/>
<keyword evidence="1" id="KW-1133">Transmembrane helix</keyword>
<evidence type="ECO:0000256" key="1">
    <source>
        <dbReference type="SAM" id="Phobius"/>
    </source>
</evidence>
<feature type="chain" id="PRO_5004171529" description="PA2779 family protein" evidence="2">
    <location>
        <begin position="34"/>
        <end position="139"/>
    </location>
</feature>
<dbReference type="InterPro" id="IPR016924">
    <property type="entry name" value="UCP029543"/>
</dbReference>
<feature type="transmembrane region" description="Helical" evidence="1">
    <location>
        <begin position="101"/>
        <end position="122"/>
    </location>
</feature>
<dbReference type="OrthoDB" id="7651521at2"/>
<sequence length="139" mass="15237">MFVTMKKFFNKVCISMMILIMFCLNIQMPVAQAAIVSTDQIIQQQSHSMEREKIIAFLDRAEVQQQLQSHGVALQDAKDRVANLSDAEVQMLSGKIDQLPAGASAAGALIGAAVFIFLVLLITDVLGVTDVFSFVHPVR</sequence>
<evidence type="ECO:0000256" key="2">
    <source>
        <dbReference type="SAM" id="SignalP"/>
    </source>
</evidence>
<gene>
    <name evidence="3" type="ORF">SPV1_00997</name>
</gene>
<dbReference type="InParanoid" id="Q0F2R9"/>
<feature type="signal peptide" evidence="2">
    <location>
        <begin position="1"/>
        <end position="33"/>
    </location>
</feature>
<dbReference type="eggNOG" id="ENOG5032Z0E">
    <property type="taxonomic scope" value="Bacteria"/>
</dbReference>
<proteinExistence type="predicted"/>